<name>A0A6J5LR10_9CAUD</name>
<feature type="domain" description="Peptidase S74" evidence="3">
    <location>
        <begin position="309"/>
        <end position="381"/>
    </location>
</feature>
<evidence type="ECO:0000256" key="2">
    <source>
        <dbReference type="ARBA" id="ARBA00022732"/>
    </source>
</evidence>
<sequence>MRYDLESMLPINAFSPRGGRSVFARGMTLEGGKGGGGSAPAPDPNIGIAQLEMSKISREYLESWKTEIWPTMKEQAEKQDVRADEQFALDKEIQQKQIVSADKTMAEFERNAPNREAIYREAEQYNTAENKERLASEAIGDIKTSFGVQAADLERRNQSFGINPSSGRSMATQNANSVMQAATEGAAATRARNAAEQLGWAKKMDAIALSQGQFGNQATSTGLALNAGNQALQSGQVTMGNYGALGSSMNQANMGAMQGWNNVGQLGVQKYQADVSAYSAQQQANAASSAGFGSALGSIAGMGMKAYMSDIRTKENIEYIGELPNGLGLYEYEYKPEFKNSKYAGHGRFRGVMAHEVEKVIPDAVITLSDGYKAIDYSKVN</sequence>
<dbReference type="PROSITE" id="PS51688">
    <property type="entry name" value="ICA"/>
    <property type="match status" value="1"/>
</dbReference>
<gene>
    <name evidence="4" type="ORF">UFOVP285_31</name>
</gene>
<organism evidence="4">
    <name type="scientific">uncultured Caudovirales phage</name>
    <dbReference type="NCBI Taxonomy" id="2100421"/>
    <lineage>
        <taxon>Viruses</taxon>
        <taxon>Duplodnaviria</taxon>
        <taxon>Heunggongvirae</taxon>
        <taxon>Uroviricota</taxon>
        <taxon>Caudoviricetes</taxon>
        <taxon>Peduoviridae</taxon>
        <taxon>Maltschvirus</taxon>
        <taxon>Maltschvirus maltsch</taxon>
    </lineage>
</organism>
<protein>
    <submittedName>
        <fullName evidence="4">Intramolecular chaperone auto-processing domain containing protein</fullName>
    </submittedName>
</protein>
<dbReference type="InterPro" id="IPR030392">
    <property type="entry name" value="S74_ICA"/>
</dbReference>
<comment type="subcellular location">
    <subcellularLocation>
        <location evidence="1">Virion</location>
    </subcellularLocation>
</comment>
<keyword evidence="2" id="KW-1227">Viral tail protein</keyword>
<evidence type="ECO:0000313" key="4">
    <source>
        <dbReference type="EMBL" id="CAB4135467.1"/>
    </source>
</evidence>
<keyword evidence="2" id="KW-0946">Virion</keyword>
<dbReference type="Pfam" id="PF13884">
    <property type="entry name" value="Peptidase_S74"/>
    <property type="match status" value="1"/>
</dbReference>
<proteinExistence type="predicted"/>
<accession>A0A6J5LR10</accession>
<dbReference type="GO" id="GO:0098015">
    <property type="term" value="C:virus tail"/>
    <property type="evidence" value="ECO:0007669"/>
    <property type="project" value="UniProtKB-KW"/>
</dbReference>
<evidence type="ECO:0000256" key="1">
    <source>
        <dbReference type="ARBA" id="ARBA00004328"/>
    </source>
</evidence>
<reference evidence="4" key="1">
    <citation type="submission" date="2020-04" db="EMBL/GenBank/DDBJ databases">
        <authorList>
            <person name="Chiriac C."/>
            <person name="Salcher M."/>
            <person name="Ghai R."/>
            <person name="Kavagutti S V."/>
        </authorList>
    </citation>
    <scope>NUCLEOTIDE SEQUENCE</scope>
</reference>
<dbReference type="EMBL" id="LR796300">
    <property type="protein sequence ID" value="CAB4135467.1"/>
    <property type="molecule type" value="Genomic_DNA"/>
</dbReference>
<evidence type="ECO:0000259" key="3">
    <source>
        <dbReference type="PROSITE" id="PS51688"/>
    </source>
</evidence>